<accession>A0A1J7BJM8</accession>
<evidence type="ECO:0000313" key="8">
    <source>
        <dbReference type="Proteomes" id="UP000243342"/>
    </source>
</evidence>
<dbReference type="InterPro" id="IPR041347">
    <property type="entry name" value="MftR_C"/>
</dbReference>
<reference evidence="7 8" key="1">
    <citation type="submission" date="2016-10" db="EMBL/GenBank/DDBJ databases">
        <title>Genome sequence of Streptomyces gilvigriseus MUSC 26.</title>
        <authorList>
            <person name="Lee L.-H."/>
            <person name="Ser H.-L."/>
        </authorList>
    </citation>
    <scope>NUCLEOTIDE SEQUENCE [LARGE SCALE GENOMIC DNA]</scope>
    <source>
        <strain evidence="7 8">MUSC 26</strain>
    </source>
</reference>
<dbReference type="STRING" id="1428644.BIV57_03490"/>
<dbReference type="InterPro" id="IPR001647">
    <property type="entry name" value="HTH_TetR"/>
</dbReference>
<dbReference type="GO" id="GO:0003700">
    <property type="term" value="F:DNA-binding transcription factor activity"/>
    <property type="evidence" value="ECO:0007669"/>
    <property type="project" value="TreeGrafter"/>
</dbReference>
<dbReference type="InterPro" id="IPR050109">
    <property type="entry name" value="HTH-type_TetR-like_transc_reg"/>
</dbReference>
<evidence type="ECO:0000256" key="1">
    <source>
        <dbReference type="ARBA" id="ARBA00023015"/>
    </source>
</evidence>
<keyword evidence="1" id="KW-0805">Transcription regulation</keyword>
<proteinExistence type="predicted"/>
<dbReference type="OrthoDB" id="8688418at2"/>
<keyword evidence="3" id="KW-0804">Transcription</keyword>
<feature type="region of interest" description="Disordered" evidence="5">
    <location>
        <begin position="1"/>
        <end position="29"/>
    </location>
</feature>
<organism evidence="7 8">
    <name type="scientific">Mangrovactinospora gilvigrisea</name>
    <dbReference type="NCBI Taxonomy" id="1428644"/>
    <lineage>
        <taxon>Bacteria</taxon>
        <taxon>Bacillati</taxon>
        <taxon>Actinomycetota</taxon>
        <taxon>Actinomycetes</taxon>
        <taxon>Kitasatosporales</taxon>
        <taxon>Streptomycetaceae</taxon>
        <taxon>Mangrovactinospora</taxon>
    </lineage>
</organism>
<keyword evidence="8" id="KW-1185">Reference proteome</keyword>
<evidence type="ECO:0000256" key="3">
    <source>
        <dbReference type="ARBA" id="ARBA00023163"/>
    </source>
</evidence>
<dbReference type="Proteomes" id="UP000243342">
    <property type="component" value="Unassembled WGS sequence"/>
</dbReference>
<gene>
    <name evidence="7" type="ORF">BIV57_03490</name>
</gene>
<protein>
    <submittedName>
        <fullName evidence="7">TetR family transcriptional regulator</fullName>
    </submittedName>
</protein>
<dbReference type="Gene3D" id="1.10.10.60">
    <property type="entry name" value="Homeodomain-like"/>
    <property type="match status" value="1"/>
</dbReference>
<dbReference type="PANTHER" id="PTHR30055:SF234">
    <property type="entry name" value="HTH-TYPE TRANSCRIPTIONAL REGULATOR BETI"/>
    <property type="match status" value="1"/>
</dbReference>
<feature type="compositionally biased region" description="Low complexity" evidence="5">
    <location>
        <begin position="1"/>
        <end position="16"/>
    </location>
</feature>
<dbReference type="AlphaFoldDB" id="A0A1J7BJM8"/>
<name>A0A1J7BJM8_9ACTN</name>
<evidence type="ECO:0000256" key="4">
    <source>
        <dbReference type="PROSITE-ProRule" id="PRU00335"/>
    </source>
</evidence>
<keyword evidence="2 4" id="KW-0238">DNA-binding</keyword>
<feature type="domain" description="HTH tetR-type" evidence="6">
    <location>
        <begin position="28"/>
        <end position="88"/>
    </location>
</feature>
<sequence>MATMSSVSSSSRRTSALPEEGLRERKKRRTREAIRSAAFRLFEEQGWEATTTEQIAAAAEVSPSTFFRYFATKEQLVLSDDYDPIIAAELRARPADEPLLDSLRHAVLAPLRQIVEEDRAALLLRVRLVKEVPALRVMMYEASDETRDMLRDWLAERTGRTADDLAVRAATGALIGAMTEVVLDWVDSGATDDLATLFDTSMRGLAELLH</sequence>
<evidence type="ECO:0000256" key="2">
    <source>
        <dbReference type="ARBA" id="ARBA00023125"/>
    </source>
</evidence>
<comment type="caution">
    <text evidence="7">The sequence shown here is derived from an EMBL/GenBank/DDBJ whole genome shotgun (WGS) entry which is preliminary data.</text>
</comment>
<dbReference type="SUPFAM" id="SSF46689">
    <property type="entry name" value="Homeodomain-like"/>
    <property type="match status" value="1"/>
</dbReference>
<dbReference type="PANTHER" id="PTHR30055">
    <property type="entry name" value="HTH-TYPE TRANSCRIPTIONAL REGULATOR RUTR"/>
    <property type="match status" value="1"/>
</dbReference>
<evidence type="ECO:0000256" key="5">
    <source>
        <dbReference type="SAM" id="MobiDB-lite"/>
    </source>
</evidence>
<dbReference type="PROSITE" id="PS50977">
    <property type="entry name" value="HTH_TETR_2"/>
    <property type="match status" value="1"/>
</dbReference>
<feature type="DNA-binding region" description="H-T-H motif" evidence="4">
    <location>
        <begin position="51"/>
        <end position="70"/>
    </location>
</feature>
<dbReference type="GO" id="GO:0000976">
    <property type="term" value="F:transcription cis-regulatory region binding"/>
    <property type="evidence" value="ECO:0007669"/>
    <property type="project" value="TreeGrafter"/>
</dbReference>
<dbReference type="EMBL" id="MLCF01000011">
    <property type="protein sequence ID" value="OIV38887.1"/>
    <property type="molecule type" value="Genomic_DNA"/>
</dbReference>
<dbReference type="Pfam" id="PF00440">
    <property type="entry name" value="TetR_N"/>
    <property type="match status" value="1"/>
</dbReference>
<dbReference type="PRINTS" id="PR00455">
    <property type="entry name" value="HTHTETR"/>
</dbReference>
<dbReference type="Gene3D" id="1.10.357.10">
    <property type="entry name" value="Tetracycline Repressor, domain 2"/>
    <property type="match status" value="1"/>
</dbReference>
<dbReference type="Pfam" id="PF17754">
    <property type="entry name" value="TetR_C_14"/>
    <property type="match status" value="1"/>
</dbReference>
<evidence type="ECO:0000259" key="6">
    <source>
        <dbReference type="PROSITE" id="PS50977"/>
    </source>
</evidence>
<evidence type="ECO:0000313" key="7">
    <source>
        <dbReference type="EMBL" id="OIV38887.1"/>
    </source>
</evidence>
<dbReference type="InterPro" id="IPR009057">
    <property type="entry name" value="Homeodomain-like_sf"/>
</dbReference>